<sequence length="112" mass="12354">MTSLLTNTTIYAMSTDLSMKLPELIVNLTVSGLLRSNITSEVTCTVAVDENVYWYNQFVLILAYGSTGLFVGNRATYVNGGPTGGIYLFLSFERHAIPLWTNCAKGTEYELL</sequence>
<accession>A0A0C3EES8</accession>
<reference evidence="1 2" key="1">
    <citation type="submission" date="2014-04" db="EMBL/GenBank/DDBJ databases">
        <authorList>
            <consortium name="DOE Joint Genome Institute"/>
            <person name="Kuo A."/>
            <person name="Tarkka M."/>
            <person name="Buscot F."/>
            <person name="Kohler A."/>
            <person name="Nagy L.G."/>
            <person name="Floudas D."/>
            <person name="Copeland A."/>
            <person name="Barry K.W."/>
            <person name="Cichocki N."/>
            <person name="Veneault-Fourrey C."/>
            <person name="LaButti K."/>
            <person name="Lindquist E.A."/>
            <person name="Lipzen A."/>
            <person name="Lundell T."/>
            <person name="Morin E."/>
            <person name="Murat C."/>
            <person name="Sun H."/>
            <person name="Tunlid A."/>
            <person name="Henrissat B."/>
            <person name="Grigoriev I.V."/>
            <person name="Hibbett D.S."/>
            <person name="Martin F."/>
            <person name="Nordberg H.P."/>
            <person name="Cantor M.N."/>
            <person name="Hua S.X."/>
        </authorList>
    </citation>
    <scope>NUCLEOTIDE SEQUENCE [LARGE SCALE GENOMIC DNA]</scope>
    <source>
        <strain evidence="1 2">F 1598</strain>
    </source>
</reference>
<gene>
    <name evidence="1" type="ORF">PILCRDRAFT_830531</name>
</gene>
<evidence type="ECO:0000313" key="2">
    <source>
        <dbReference type="Proteomes" id="UP000054166"/>
    </source>
</evidence>
<protein>
    <submittedName>
        <fullName evidence="1">Uncharacterized protein</fullName>
    </submittedName>
</protein>
<organism evidence="1 2">
    <name type="scientific">Piloderma croceum (strain F 1598)</name>
    <dbReference type="NCBI Taxonomy" id="765440"/>
    <lineage>
        <taxon>Eukaryota</taxon>
        <taxon>Fungi</taxon>
        <taxon>Dikarya</taxon>
        <taxon>Basidiomycota</taxon>
        <taxon>Agaricomycotina</taxon>
        <taxon>Agaricomycetes</taxon>
        <taxon>Agaricomycetidae</taxon>
        <taxon>Atheliales</taxon>
        <taxon>Atheliaceae</taxon>
        <taxon>Piloderma</taxon>
    </lineage>
</organism>
<reference evidence="2" key="2">
    <citation type="submission" date="2015-01" db="EMBL/GenBank/DDBJ databases">
        <title>Evolutionary Origins and Diversification of the Mycorrhizal Mutualists.</title>
        <authorList>
            <consortium name="DOE Joint Genome Institute"/>
            <consortium name="Mycorrhizal Genomics Consortium"/>
            <person name="Kohler A."/>
            <person name="Kuo A."/>
            <person name="Nagy L.G."/>
            <person name="Floudas D."/>
            <person name="Copeland A."/>
            <person name="Barry K.W."/>
            <person name="Cichocki N."/>
            <person name="Veneault-Fourrey C."/>
            <person name="LaButti K."/>
            <person name="Lindquist E.A."/>
            <person name="Lipzen A."/>
            <person name="Lundell T."/>
            <person name="Morin E."/>
            <person name="Murat C."/>
            <person name="Riley R."/>
            <person name="Ohm R."/>
            <person name="Sun H."/>
            <person name="Tunlid A."/>
            <person name="Henrissat B."/>
            <person name="Grigoriev I.V."/>
            <person name="Hibbett D.S."/>
            <person name="Martin F."/>
        </authorList>
    </citation>
    <scope>NUCLEOTIDE SEQUENCE [LARGE SCALE GENOMIC DNA]</scope>
    <source>
        <strain evidence="2">F 1598</strain>
    </source>
</reference>
<keyword evidence="2" id="KW-1185">Reference proteome</keyword>
<dbReference type="HOGENOM" id="CLU_2146836_0_0_1"/>
<name>A0A0C3EES8_PILCF</name>
<proteinExistence type="predicted"/>
<dbReference type="Proteomes" id="UP000054166">
    <property type="component" value="Unassembled WGS sequence"/>
</dbReference>
<evidence type="ECO:0000313" key="1">
    <source>
        <dbReference type="EMBL" id="KIM71135.1"/>
    </source>
</evidence>
<dbReference type="EMBL" id="KN833461">
    <property type="protein sequence ID" value="KIM71135.1"/>
    <property type="molecule type" value="Genomic_DNA"/>
</dbReference>
<dbReference type="AlphaFoldDB" id="A0A0C3EES8"/>
<dbReference type="InParanoid" id="A0A0C3EES8"/>
<dbReference type="OrthoDB" id="3198553at2759"/>